<dbReference type="Pfam" id="PF17772">
    <property type="entry name" value="zf-MYST"/>
    <property type="match status" value="1"/>
</dbReference>
<evidence type="ECO:0000256" key="12">
    <source>
        <dbReference type="PROSITE-ProRule" id="PRU00146"/>
    </source>
</evidence>
<evidence type="ECO:0000256" key="3">
    <source>
        <dbReference type="ARBA" id="ARBA00013184"/>
    </source>
</evidence>
<dbReference type="PANTHER" id="PTHR10615">
    <property type="entry name" value="HISTONE ACETYLTRANSFERASE"/>
    <property type="match status" value="1"/>
</dbReference>
<evidence type="ECO:0000256" key="7">
    <source>
        <dbReference type="ARBA" id="ARBA00022833"/>
    </source>
</evidence>
<evidence type="ECO:0000313" key="18">
    <source>
        <dbReference type="EMBL" id="MFH4976426.1"/>
    </source>
</evidence>
<dbReference type="EMBL" id="JBGFUD010001541">
    <property type="protein sequence ID" value="MFH4976426.1"/>
    <property type="molecule type" value="Genomic_DNA"/>
</dbReference>
<evidence type="ECO:0000256" key="13">
    <source>
        <dbReference type="RuleBase" id="RU361211"/>
    </source>
</evidence>
<feature type="domain" description="PHD-type" evidence="16">
    <location>
        <begin position="165"/>
        <end position="217"/>
    </location>
</feature>
<organism evidence="18 19">
    <name type="scientific">Gnathostoma spinigerum</name>
    <dbReference type="NCBI Taxonomy" id="75299"/>
    <lineage>
        <taxon>Eukaryota</taxon>
        <taxon>Metazoa</taxon>
        <taxon>Ecdysozoa</taxon>
        <taxon>Nematoda</taxon>
        <taxon>Chromadorea</taxon>
        <taxon>Rhabditida</taxon>
        <taxon>Spirurina</taxon>
        <taxon>Gnathostomatomorpha</taxon>
        <taxon>Gnathostomatoidea</taxon>
        <taxon>Gnathostomatidae</taxon>
        <taxon>Gnathostoma</taxon>
    </lineage>
</organism>
<dbReference type="InterPro" id="IPR050603">
    <property type="entry name" value="MYST_HAT"/>
</dbReference>
<keyword evidence="19" id="KW-1185">Reference proteome</keyword>
<keyword evidence="7" id="KW-0862">Zinc</keyword>
<keyword evidence="4" id="KW-0808">Transferase</keyword>
<dbReference type="Pfam" id="PF00628">
    <property type="entry name" value="PHD"/>
    <property type="match status" value="2"/>
</dbReference>
<evidence type="ECO:0000259" key="17">
    <source>
        <dbReference type="PROSITE" id="PS51726"/>
    </source>
</evidence>
<evidence type="ECO:0000256" key="15">
    <source>
        <dbReference type="SAM" id="MobiDB-lite"/>
    </source>
</evidence>
<evidence type="ECO:0000256" key="11">
    <source>
        <dbReference type="PIRSR" id="PIRSR602717-51"/>
    </source>
</evidence>
<dbReference type="InterPro" id="IPR016181">
    <property type="entry name" value="Acyl_CoA_acyltransferase"/>
</dbReference>
<comment type="similarity">
    <text evidence="2 13">Belongs to the MYST (SAS/MOZ) family.</text>
</comment>
<dbReference type="InterPro" id="IPR002717">
    <property type="entry name" value="HAT_MYST-type"/>
</dbReference>
<dbReference type="GO" id="GO:0005634">
    <property type="term" value="C:nucleus"/>
    <property type="evidence" value="ECO:0007669"/>
    <property type="project" value="UniProtKB-SubCell"/>
</dbReference>
<dbReference type="InterPro" id="IPR036388">
    <property type="entry name" value="WH-like_DNA-bd_sf"/>
</dbReference>
<evidence type="ECO:0000256" key="10">
    <source>
        <dbReference type="ARBA" id="ARBA00023242"/>
    </source>
</evidence>
<feature type="coiled-coil region" evidence="14">
    <location>
        <begin position="336"/>
        <end position="367"/>
    </location>
</feature>
<name>A0ABD6EB55_9BILA</name>
<evidence type="ECO:0000256" key="9">
    <source>
        <dbReference type="ARBA" id="ARBA00022990"/>
    </source>
</evidence>
<sequence length="704" mass="81634">MGRYSLRAVPMGEQSSSSHHLRNSKKFSSSRICNEPIGSSRKRLRLKSESLNVTPCTSRSIKKRMLRSNRFSNKCFGSTSPQSHRATVVKPENTNDYSPIKTRGLVKKEEKEANLCTECRKAGDDVLISCMSCDAQYHLLCLGYTEQVAASVNRKRKTNWLCPKCIVCEICKAYIDDETNVQCTECDRAYHGVCRPVTTTIPAYPLIQWLCELCMPKTSVAIPKKENLSSNSNSSTSSFQCDQSVRRLSLKSRKYFVSGYENEFWLRRQRARDEINDALKEECEKRLRDRNRQNRTKRYEEMSAKWALSRNPSLSPKMKRDRLFHTMEFVSFTTAQRNTKKEKGDILEELEKLEEAIQKEKQVYDCDGGDEEAVRNERDGRMREITTDFDYDFYQSVAEEYAKKKLDSSPVEKKENRVQWICFGDGRKTHAVNSSPYPKEIANSEYIYICRYCLTAVEDGTKFAVHRNSCEWRFPPGNEIYRENSELAFWEIDGEDEKAYCRRLCLMSKLFLSSKTLHHEVDAFLFYILTEITSDGYAIVGYFSKEKHPSKNNNLSCLLTLPSSQRNGYGRFLIDLSYKLALRERKIGGPEHPLSSLGLVTYRSYWKAVIIAYIRKRRFTAGTSLSIRDMSYETAIYEKDIIDTLLVNGMLRELQGGTVMIRANKAYRAPLHSFRRKVIRDELLIWKPEFDVDRNPLKMGNYMS</sequence>
<keyword evidence="5" id="KW-0479">Metal-binding</keyword>
<keyword evidence="9" id="KW-0007">Acetylation</keyword>
<dbReference type="InterPro" id="IPR019787">
    <property type="entry name" value="Znf_PHD-finger"/>
</dbReference>
<feature type="active site" description="Proton donor/acceptor" evidence="11">
    <location>
        <position position="591"/>
    </location>
</feature>
<dbReference type="InterPro" id="IPR040706">
    <property type="entry name" value="Zf-MYST"/>
</dbReference>
<comment type="subcellular location">
    <subcellularLocation>
        <location evidence="1 13">Nucleus</location>
    </subcellularLocation>
</comment>
<dbReference type="SUPFAM" id="SSF57903">
    <property type="entry name" value="FYVE/PHD zinc finger"/>
    <property type="match status" value="2"/>
</dbReference>
<evidence type="ECO:0000313" key="19">
    <source>
        <dbReference type="Proteomes" id="UP001608902"/>
    </source>
</evidence>
<keyword evidence="10 13" id="KW-0539">Nucleus</keyword>
<reference evidence="18 19" key="1">
    <citation type="submission" date="2024-08" db="EMBL/GenBank/DDBJ databases">
        <title>Gnathostoma spinigerum genome.</title>
        <authorList>
            <person name="Gonzalez-Bertolin B."/>
            <person name="Monzon S."/>
            <person name="Zaballos A."/>
            <person name="Jimenez P."/>
            <person name="Dekumyoy P."/>
            <person name="Varona S."/>
            <person name="Cuesta I."/>
            <person name="Sumanam S."/>
            <person name="Adisakwattana P."/>
            <person name="Gasser R.B."/>
            <person name="Hernandez-Gonzalez A."/>
            <person name="Young N.D."/>
            <person name="Perteguer M.J."/>
        </authorList>
    </citation>
    <scope>NUCLEOTIDE SEQUENCE [LARGE SCALE GENOMIC DNA]</scope>
    <source>
        <strain evidence="18">AL3</strain>
        <tissue evidence="18">Liver</tissue>
    </source>
</reference>
<feature type="domain" description="MYST-type HAT" evidence="17">
    <location>
        <begin position="413"/>
        <end position="688"/>
    </location>
</feature>
<dbReference type="PANTHER" id="PTHR10615:SF161">
    <property type="entry name" value="HISTONE ACETYLTRANSFERASE KAT7"/>
    <property type="match status" value="1"/>
</dbReference>
<keyword evidence="6 12" id="KW-0863">Zinc-finger</keyword>
<evidence type="ECO:0000256" key="14">
    <source>
        <dbReference type="SAM" id="Coils"/>
    </source>
</evidence>
<comment type="caution">
    <text evidence="18">The sequence shown here is derived from an EMBL/GenBank/DDBJ whole genome shotgun (WGS) entry which is preliminary data.</text>
</comment>
<feature type="domain" description="PHD-type" evidence="16">
    <location>
        <begin position="113"/>
        <end position="168"/>
    </location>
</feature>
<evidence type="ECO:0000259" key="16">
    <source>
        <dbReference type="PROSITE" id="PS50016"/>
    </source>
</evidence>
<evidence type="ECO:0000256" key="8">
    <source>
        <dbReference type="ARBA" id="ARBA00022853"/>
    </source>
</evidence>
<evidence type="ECO:0000256" key="1">
    <source>
        <dbReference type="ARBA" id="ARBA00004123"/>
    </source>
</evidence>
<dbReference type="AlphaFoldDB" id="A0ABD6EB55"/>
<dbReference type="InterPro" id="IPR013083">
    <property type="entry name" value="Znf_RING/FYVE/PHD"/>
</dbReference>
<proteinExistence type="inferred from homology"/>
<dbReference type="Proteomes" id="UP001608902">
    <property type="component" value="Unassembled WGS sequence"/>
</dbReference>
<dbReference type="InterPro" id="IPR001965">
    <property type="entry name" value="Znf_PHD"/>
</dbReference>
<dbReference type="Gene3D" id="1.10.10.10">
    <property type="entry name" value="Winged helix-like DNA-binding domain superfamily/Winged helix DNA-binding domain"/>
    <property type="match status" value="1"/>
</dbReference>
<dbReference type="SUPFAM" id="SSF55729">
    <property type="entry name" value="Acyl-CoA N-acyltransferases (Nat)"/>
    <property type="match status" value="1"/>
</dbReference>
<keyword evidence="14" id="KW-0175">Coiled coil</keyword>
<accession>A0ABD6EB55</accession>
<gene>
    <name evidence="18" type="ORF">AB6A40_003135</name>
</gene>
<dbReference type="Gene3D" id="3.40.630.30">
    <property type="match status" value="1"/>
</dbReference>
<dbReference type="Gene3D" id="3.30.40.10">
    <property type="entry name" value="Zinc/RING finger domain, C3HC4 (zinc finger)"/>
    <property type="match status" value="2"/>
</dbReference>
<dbReference type="GO" id="GO:0008270">
    <property type="term" value="F:zinc ion binding"/>
    <property type="evidence" value="ECO:0007669"/>
    <property type="project" value="UniProtKB-KW"/>
</dbReference>
<dbReference type="GO" id="GO:0004402">
    <property type="term" value="F:histone acetyltransferase activity"/>
    <property type="evidence" value="ECO:0007669"/>
    <property type="project" value="UniProtKB-ARBA"/>
</dbReference>
<dbReference type="EC" id="2.3.1.48" evidence="3 13"/>
<dbReference type="Pfam" id="PF01853">
    <property type="entry name" value="MOZ_SAS"/>
    <property type="match status" value="1"/>
</dbReference>
<evidence type="ECO:0000256" key="6">
    <source>
        <dbReference type="ARBA" id="ARBA00022771"/>
    </source>
</evidence>
<dbReference type="SMART" id="SM00249">
    <property type="entry name" value="PHD"/>
    <property type="match status" value="2"/>
</dbReference>
<dbReference type="Gene3D" id="3.30.60.60">
    <property type="entry name" value="N-acetyl transferase-like"/>
    <property type="match status" value="1"/>
</dbReference>
<feature type="region of interest" description="Disordered" evidence="15">
    <location>
        <begin position="1"/>
        <end position="34"/>
    </location>
</feature>
<dbReference type="PROSITE" id="PS51726">
    <property type="entry name" value="MYST_HAT"/>
    <property type="match status" value="1"/>
</dbReference>
<dbReference type="InterPro" id="IPR011011">
    <property type="entry name" value="Znf_FYVE_PHD"/>
</dbReference>
<evidence type="ECO:0000256" key="5">
    <source>
        <dbReference type="ARBA" id="ARBA00022723"/>
    </source>
</evidence>
<keyword evidence="8" id="KW-0156">Chromatin regulator</keyword>
<evidence type="ECO:0000256" key="4">
    <source>
        <dbReference type="ARBA" id="ARBA00022679"/>
    </source>
</evidence>
<evidence type="ECO:0000256" key="2">
    <source>
        <dbReference type="ARBA" id="ARBA00010107"/>
    </source>
</evidence>
<comment type="catalytic activity">
    <reaction evidence="13">
        <text>L-lysyl-[protein] + acetyl-CoA = N(6)-acetyl-L-lysyl-[protein] + CoA + H(+)</text>
        <dbReference type="Rhea" id="RHEA:45948"/>
        <dbReference type="Rhea" id="RHEA-COMP:9752"/>
        <dbReference type="Rhea" id="RHEA-COMP:10731"/>
        <dbReference type="ChEBI" id="CHEBI:15378"/>
        <dbReference type="ChEBI" id="CHEBI:29969"/>
        <dbReference type="ChEBI" id="CHEBI:57287"/>
        <dbReference type="ChEBI" id="CHEBI:57288"/>
        <dbReference type="ChEBI" id="CHEBI:61930"/>
        <dbReference type="EC" id="2.3.1.48"/>
    </reaction>
</comment>
<dbReference type="PROSITE" id="PS50016">
    <property type="entry name" value="ZF_PHD_2"/>
    <property type="match status" value="2"/>
</dbReference>
<protein>
    <recommendedName>
        <fullName evidence="3 13">Histone acetyltransferase</fullName>
        <ecNumber evidence="3 13">2.3.1.48</ecNumber>
    </recommendedName>
</protein>